<sequence>MDTHEAAVSPAQGGRPRVPPPRPGKGLIAALAVSGICVLIAMGIVLANGSPTGFGVSFALGLAPLPILLAAVLALDRLEPEPRLNLLFAFAWGAGIAVVLGVLLELGGTMVLVRAFGVGERAAETATLVAVAPVVEEALKGAALLWLIWRCRREIDGPTDGIIYASMVGLGFAAVENMIYYSAAFTETGTEGAVGLFVLRGLVSPLGHPLFTSMIGLGVAYAVTTRRRGGFLAVPLGYLGAVLLHGVWNGTSALESLPALGAAYLLELAVICALVVVTVRERRRLVALMGVHLPAYLGTGLVTPYDIGMLGSLSTRRQARRWARGIGAGRAMSDYQQAATELVMLHQRAERDGTGPGELAAERDALLAAMARAREGFVPRSPSQPQPA</sequence>
<feature type="transmembrane region" description="Helical" evidence="2">
    <location>
        <begin position="87"/>
        <end position="113"/>
    </location>
</feature>
<feature type="transmembrane region" description="Helical" evidence="2">
    <location>
        <begin position="260"/>
        <end position="279"/>
    </location>
</feature>
<dbReference type="GO" id="GO:0008237">
    <property type="term" value="F:metallopeptidase activity"/>
    <property type="evidence" value="ECO:0007669"/>
    <property type="project" value="UniProtKB-KW"/>
</dbReference>
<keyword evidence="3" id="KW-0482">Metalloprotease</keyword>
<dbReference type="InterPro" id="IPR026898">
    <property type="entry name" value="PrsW"/>
</dbReference>
<evidence type="ECO:0000256" key="1">
    <source>
        <dbReference type="SAM" id="MobiDB-lite"/>
    </source>
</evidence>
<keyword evidence="3" id="KW-0378">Hydrolase</keyword>
<feature type="region of interest" description="Disordered" evidence="1">
    <location>
        <begin position="1"/>
        <end position="21"/>
    </location>
</feature>
<dbReference type="Proteomes" id="UP001589610">
    <property type="component" value="Unassembled WGS sequence"/>
</dbReference>
<name>A0ABV5TI48_9ACTN</name>
<dbReference type="PANTHER" id="PTHR36844">
    <property type="entry name" value="PROTEASE PRSW"/>
    <property type="match status" value="1"/>
</dbReference>
<proteinExistence type="predicted"/>
<evidence type="ECO:0000313" key="4">
    <source>
        <dbReference type="Proteomes" id="UP001589610"/>
    </source>
</evidence>
<dbReference type="Pfam" id="PF13367">
    <property type="entry name" value="PrsW-protease"/>
    <property type="match status" value="1"/>
</dbReference>
<organism evidence="3 4">
    <name type="scientific">Streptosporangium vulgare</name>
    <dbReference type="NCBI Taxonomy" id="46190"/>
    <lineage>
        <taxon>Bacteria</taxon>
        <taxon>Bacillati</taxon>
        <taxon>Actinomycetota</taxon>
        <taxon>Actinomycetes</taxon>
        <taxon>Streptosporangiales</taxon>
        <taxon>Streptosporangiaceae</taxon>
        <taxon>Streptosporangium</taxon>
    </lineage>
</organism>
<gene>
    <name evidence="3" type="ORF">ACFFRH_24980</name>
</gene>
<feature type="transmembrane region" description="Helical" evidence="2">
    <location>
        <begin position="161"/>
        <end position="182"/>
    </location>
</feature>
<feature type="transmembrane region" description="Helical" evidence="2">
    <location>
        <begin position="27"/>
        <end position="47"/>
    </location>
</feature>
<comment type="caution">
    <text evidence="3">The sequence shown here is derived from an EMBL/GenBank/DDBJ whole genome shotgun (WGS) entry which is preliminary data.</text>
</comment>
<dbReference type="PANTHER" id="PTHR36844:SF1">
    <property type="entry name" value="PROTEASE PRSW"/>
    <property type="match status" value="1"/>
</dbReference>
<keyword evidence="2" id="KW-0812">Transmembrane</keyword>
<keyword evidence="3" id="KW-0645">Protease</keyword>
<feature type="transmembrane region" description="Helical" evidence="2">
    <location>
        <begin position="53"/>
        <end position="75"/>
    </location>
</feature>
<keyword evidence="4" id="KW-1185">Reference proteome</keyword>
<evidence type="ECO:0000313" key="3">
    <source>
        <dbReference type="EMBL" id="MFB9678747.1"/>
    </source>
</evidence>
<dbReference type="RefSeq" id="WP_344745064.1">
    <property type="nucleotide sequence ID" value="NZ_BAAAWW010000058.1"/>
</dbReference>
<reference evidence="3 4" key="1">
    <citation type="submission" date="2024-09" db="EMBL/GenBank/DDBJ databases">
        <authorList>
            <person name="Sun Q."/>
            <person name="Mori K."/>
        </authorList>
    </citation>
    <scope>NUCLEOTIDE SEQUENCE [LARGE SCALE GENOMIC DNA]</scope>
    <source>
        <strain evidence="3 4">JCM 3028</strain>
    </source>
</reference>
<feature type="transmembrane region" description="Helical" evidence="2">
    <location>
        <begin position="230"/>
        <end position="248"/>
    </location>
</feature>
<keyword evidence="2" id="KW-1133">Transmembrane helix</keyword>
<feature type="transmembrane region" description="Helical" evidence="2">
    <location>
        <begin position="202"/>
        <end position="223"/>
    </location>
</feature>
<evidence type="ECO:0000256" key="2">
    <source>
        <dbReference type="SAM" id="Phobius"/>
    </source>
</evidence>
<dbReference type="EMBL" id="JBHMBS010000012">
    <property type="protein sequence ID" value="MFB9678747.1"/>
    <property type="molecule type" value="Genomic_DNA"/>
</dbReference>
<protein>
    <submittedName>
        <fullName evidence="3">PrsW family intramembrane metalloprotease</fullName>
    </submittedName>
</protein>
<keyword evidence="2" id="KW-0472">Membrane</keyword>
<accession>A0ABV5TI48</accession>